<dbReference type="InterPro" id="IPR050121">
    <property type="entry name" value="Cytochrome_P450_monoxygenase"/>
</dbReference>
<geneLocation type="plasmid" evidence="5">
    <name>plasmid2</name>
</geneLocation>
<keyword evidence="4" id="KW-0503">Monooxygenase</keyword>
<dbReference type="PRINTS" id="PR00385">
    <property type="entry name" value="P450"/>
</dbReference>
<dbReference type="PANTHER" id="PTHR24305">
    <property type="entry name" value="CYTOCHROME P450"/>
    <property type="match status" value="1"/>
</dbReference>
<dbReference type="Gene3D" id="1.10.630.10">
    <property type="entry name" value="Cytochrome P450"/>
    <property type="match status" value="1"/>
</dbReference>
<dbReference type="Pfam" id="PF00067">
    <property type="entry name" value="p450"/>
    <property type="match status" value="1"/>
</dbReference>
<evidence type="ECO:0000313" key="6">
    <source>
        <dbReference type="Proteomes" id="UP000217895"/>
    </source>
</evidence>
<proteinExistence type="inferred from homology"/>
<dbReference type="AlphaFoldDB" id="A0A1Z4JTC1"/>
<keyword evidence="6" id="KW-1185">Reference proteome</keyword>
<protein>
    <submittedName>
        <fullName evidence="5">Cytochrome P450</fullName>
    </submittedName>
</protein>
<organism evidence="5 6">
    <name type="scientific">Leptolyngbya boryana NIES-2135</name>
    <dbReference type="NCBI Taxonomy" id="1973484"/>
    <lineage>
        <taxon>Bacteria</taxon>
        <taxon>Bacillati</taxon>
        <taxon>Cyanobacteriota</taxon>
        <taxon>Cyanophyceae</taxon>
        <taxon>Leptolyngbyales</taxon>
        <taxon>Leptolyngbyaceae</taxon>
        <taxon>Leptolyngbya group</taxon>
        <taxon>Leptolyngbya</taxon>
    </lineage>
</organism>
<evidence type="ECO:0000256" key="4">
    <source>
        <dbReference type="RuleBase" id="RU000461"/>
    </source>
</evidence>
<sequence length="443" mass="50576">MPDLPIGPEVPTLFWQLQGILNPLSLLREAHDRYGDVFRLPYTKFTAICVSSPTGLQSIFSASPEVLSSHQRGGIFDLILGQNALVFLEGREHQRHRRLIVPSFHGEALNQWGRDICSTTKYVFDQPQYQTVLPLRQPLKEIALRVILQVLFGGLRTPLLRELYHLLYSFFQDVESPLSAVGMLFPALRVDLGSWSPWGRFLQQKQQINQLIQQQIDRQRTSTLLEAHPSVLAMLLQVRDEFDQPLSDDEIRDELLMLVLAGYETTTSAIAWALYWIHHDLTVQEKLRQELEGIDDPMEIARLPYLSAVCHEALRIYPVAIGCFARQVLQPFSIDGYELPIGTVISPSIYLAHHRTTVYPDPDTFRPERFLSQQFSAYEYLPFGGGSRRCVGGEFTKFEIKLIVATTLKQIRLQAFDSKPVLPIRYGITMAPPVDLKLKVLPR</sequence>
<dbReference type="EMBL" id="AP018205">
    <property type="protein sequence ID" value="BAY59893.1"/>
    <property type="molecule type" value="Genomic_DNA"/>
</dbReference>
<reference evidence="5 6" key="1">
    <citation type="submission" date="2017-06" db="EMBL/GenBank/DDBJ databases">
        <title>Genome sequencing of cyanobaciteial culture collection at National Institute for Environmental Studies (NIES).</title>
        <authorList>
            <person name="Hirose Y."/>
            <person name="Shimura Y."/>
            <person name="Fujisawa T."/>
            <person name="Nakamura Y."/>
            <person name="Kawachi M."/>
        </authorList>
    </citation>
    <scope>NUCLEOTIDE SEQUENCE [LARGE SCALE GENOMIC DNA]</scope>
    <source>
        <strain evidence="5 6">NIES-2135</strain>
        <plasmid evidence="6">Plasmid Plasmid2 dna</plasmid>
    </source>
</reference>
<name>A0A1Z4JTC1_LEPBY</name>
<evidence type="ECO:0000256" key="2">
    <source>
        <dbReference type="ARBA" id="ARBA00010617"/>
    </source>
</evidence>
<dbReference type="GO" id="GO:0004497">
    <property type="term" value="F:monooxygenase activity"/>
    <property type="evidence" value="ECO:0007669"/>
    <property type="project" value="UniProtKB-KW"/>
</dbReference>
<dbReference type="PRINTS" id="PR00463">
    <property type="entry name" value="EP450I"/>
</dbReference>
<accession>A0A1Z4JTC1</accession>
<dbReference type="InterPro" id="IPR002401">
    <property type="entry name" value="Cyt_P450_E_grp-I"/>
</dbReference>
<keyword evidence="3 4" id="KW-0408">Iron</keyword>
<dbReference type="PROSITE" id="PS00086">
    <property type="entry name" value="CYTOCHROME_P450"/>
    <property type="match status" value="1"/>
</dbReference>
<dbReference type="InterPro" id="IPR017972">
    <property type="entry name" value="Cyt_P450_CS"/>
</dbReference>
<comment type="similarity">
    <text evidence="2 4">Belongs to the cytochrome P450 family.</text>
</comment>
<dbReference type="GO" id="GO:0020037">
    <property type="term" value="F:heme binding"/>
    <property type="evidence" value="ECO:0007669"/>
    <property type="project" value="InterPro"/>
</dbReference>
<dbReference type="Proteomes" id="UP000217895">
    <property type="component" value="Plasmid Plasmid2 dna"/>
</dbReference>
<dbReference type="PANTHER" id="PTHR24305:SF166">
    <property type="entry name" value="CYTOCHROME P450 12A4, MITOCHONDRIAL-RELATED"/>
    <property type="match status" value="1"/>
</dbReference>
<evidence type="ECO:0000256" key="3">
    <source>
        <dbReference type="PIRSR" id="PIRSR602401-1"/>
    </source>
</evidence>
<evidence type="ECO:0000256" key="1">
    <source>
        <dbReference type="ARBA" id="ARBA00001971"/>
    </source>
</evidence>
<keyword evidence="3 4" id="KW-0349">Heme</keyword>
<dbReference type="GO" id="GO:0005506">
    <property type="term" value="F:iron ion binding"/>
    <property type="evidence" value="ECO:0007669"/>
    <property type="project" value="InterPro"/>
</dbReference>
<comment type="cofactor">
    <cofactor evidence="1 3">
        <name>heme</name>
        <dbReference type="ChEBI" id="CHEBI:30413"/>
    </cofactor>
</comment>
<keyword evidence="3 4" id="KW-0479">Metal-binding</keyword>
<keyword evidence="5" id="KW-0614">Plasmid</keyword>
<dbReference type="GO" id="GO:0016705">
    <property type="term" value="F:oxidoreductase activity, acting on paired donors, with incorporation or reduction of molecular oxygen"/>
    <property type="evidence" value="ECO:0007669"/>
    <property type="project" value="InterPro"/>
</dbReference>
<keyword evidence="4" id="KW-0560">Oxidoreductase</keyword>
<gene>
    <name evidence="5" type="ORF">NIES2135_67700</name>
</gene>
<dbReference type="CDD" id="cd11053">
    <property type="entry name" value="CYP110-like"/>
    <property type="match status" value="1"/>
</dbReference>
<evidence type="ECO:0000313" key="5">
    <source>
        <dbReference type="EMBL" id="BAY59893.1"/>
    </source>
</evidence>
<dbReference type="InterPro" id="IPR036396">
    <property type="entry name" value="Cyt_P450_sf"/>
</dbReference>
<dbReference type="SUPFAM" id="SSF48264">
    <property type="entry name" value="Cytochrome P450"/>
    <property type="match status" value="1"/>
</dbReference>
<dbReference type="InterPro" id="IPR001128">
    <property type="entry name" value="Cyt_P450"/>
</dbReference>
<feature type="binding site" description="axial binding residue" evidence="3">
    <location>
        <position position="390"/>
    </location>
    <ligand>
        <name>heme</name>
        <dbReference type="ChEBI" id="CHEBI:30413"/>
    </ligand>
    <ligandPart>
        <name>Fe</name>
        <dbReference type="ChEBI" id="CHEBI:18248"/>
    </ligandPart>
</feature>